<protein>
    <submittedName>
        <fullName evidence="7">CSON003740 protein</fullName>
    </submittedName>
</protein>
<dbReference type="PROSITE" id="PS50023">
    <property type="entry name" value="LIM_DOMAIN_2"/>
    <property type="match status" value="1"/>
</dbReference>
<feature type="region of interest" description="Disordered" evidence="5">
    <location>
        <begin position="271"/>
        <end position="290"/>
    </location>
</feature>
<feature type="compositionally biased region" description="Basic and acidic residues" evidence="5">
    <location>
        <begin position="271"/>
        <end position="289"/>
    </location>
</feature>
<accession>A0A336L4I9</accession>
<sequence>MEQMKAERSIWHKNCFRCEECKKQLNFDTYESHEGKLYCKPHFKSLFSPKVVEENEPVKPRKPQLIIAENQPVELPADVVRSSDKTDSGLEELQQLNLKSRFEVFEKGCTEDKKEVQLDRSPSGVKRSQSILSKLARFQAKGMEVGNLDVDGIPIEYSSDEEEQEIDIEETHEEVLERARRAQKEKPIVCANMDDIKTRFESGQLTSREERREEQKQELQSIRSRLFMGKQAKIKEMYQQAVEQSEQTVTTSKVDCDVDLERAKSIKERFERGSVSRDESDDSKTKVPDEEMAVFEQGLSKQSRSIFQELDANVAKQPQSLPSPSISNTKTMEKRKQFEQQMTSSCEVIKSGEKIEDVHIATEEVSSKFKFFETYKPEEKKKKEFRITPPRDGVVKMPTPDQEVEEKKNGTENGNPEDDPAIAAKTHTASKMLSLFRQMEEQKHTQTVETGPKPLKRFTPPPDDNKRVYQDQDSAEEYTDEEIEEEEYVEEEEEEHMTLKSEDEHLRAAKEAARAKQLREKFERWEKSQIEKEQREQNSSSVNLYEDNAGDNEGQVESAKSIRAKFETLQETQRTMVHKEQIKVNRFVVNDEN</sequence>
<evidence type="ECO:0000259" key="6">
    <source>
        <dbReference type="PROSITE" id="PS50023"/>
    </source>
</evidence>
<evidence type="ECO:0000256" key="5">
    <source>
        <dbReference type="SAM" id="MobiDB-lite"/>
    </source>
</evidence>
<feature type="region of interest" description="Disordered" evidence="5">
    <location>
        <begin position="200"/>
        <end position="219"/>
    </location>
</feature>
<evidence type="ECO:0000256" key="1">
    <source>
        <dbReference type="ARBA" id="ARBA00022723"/>
    </source>
</evidence>
<dbReference type="OMA" id="WEANEIK"/>
<keyword evidence="1 4" id="KW-0479">Metal-binding</keyword>
<dbReference type="PANTHER" id="PTHR24206">
    <property type="entry name" value="OS06G0237300 PROTEIN"/>
    <property type="match status" value="1"/>
</dbReference>
<feature type="compositionally biased region" description="Basic and acidic residues" evidence="5">
    <location>
        <begin position="207"/>
        <end position="217"/>
    </location>
</feature>
<dbReference type="VEuPathDB" id="VectorBase:CSON003740"/>
<reference evidence="7" key="1">
    <citation type="submission" date="2018-04" db="EMBL/GenBank/DDBJ databases">
        <authorList>
            <person name="Go L.Y."/>
            <person name="Mitchell J.A."/>
        </authorList>
    </citation>
    <scope>NUCLEOTIDE SEQUENCE</scope>
    <source>
        <tissue evidence="7">Whole organism</tissue>
    </source>
</reference>
<keyword evidence="2 4" id="KW-0862">Zinc</keyword>
<proteinExistence type="predicted"/>
<evidence type="ECO:0000256" key="4">
    <source>
        <dbReference type="PROSITE-ProRule" id="PRU00125"/>
    </source>
</evidence>
<reference evidence="8" key="2">
    <citation type="submission" date="2018-07" db="EMBL/GenBank/DDBJ databases">
        <authorList>
            <person name="Quirk P.G."/>
            <person name="Krulwich T.A."/>
        </authorList>
    </citation>
    <scope>NUCLEOTIDE SEQUENCE</scope>
</reference>
<evidence type="ECO:0000256" key="3">
    <source>
        <dbReference type="ARBA" id="ARBA00023038"/>
    </source>
</evidence>
<evidence type="ECO:0000313" key="7">
    <source>
        <dbReference type="EMBL" id="SSX11938.1"/>
    </source>
</evidence>
<dbReference type="EMBL" id="UFQS01001714">
    <property type="protein sequence ID" value="SSX11938.1"/>
    <property type="molecule type" value="Genomic_DNA"/>
</dbReference>
<dbReference type="InterPro" id="IPR001781">
    <property type="entry name" value="Znf_LIM"/>
</dbReference>
<gene>
    <name evidence="7" type="primary">CSON003740</name>
</gene>
<dbReference type="GO" id="GO:0046872">
    <property type="term" value="F:metal ion binding"/>
    <property type="evidence" value="ECO:0007669"/>
    <property type="project" value="UniProtKB-KW"/>
</dbReference>
<feature type="region of interest" description="Disordered" evidence="5">
    <location>
        <begin position="383"/>
        <end position="558"/>
    </location>
</feature>
<keyword evidence="3 4" id="KW-0440">LIM domain</keyword>
<dbReference type="SMART" id="SM00132">
    <property type="entry name" value="LIM"/>
    <property type="match status" value="1"/>
</dbReference>
<evidence type="ECO:0000313" key="8">
    <source>
        <dbReference type="EMBL" id="SSX31485.1"/>
    </source>
</evidence>
<feature type="compositionally biased region" description="Acidic residues" evidence="5">
    <location>
        <begin position="473"/>
        <end position="495"/>
    </location>
</feature>
<organism evidence="7">
    <name type="scientific">Culicoides sonorensis</name>
    <name type="common">Biting midge</name>
    <dbReference type="NCBI Taxonomy" id="179676"/>
    <lineage>
        <taxon>Eukaryota</taxon>
        <taxon>Metazoa</taxon>
        <taxon>Ecdysozoa</taxon>
        <taxon>Arthropoda</taxon>
        <taxon>Hexapoda</taxon>
        <taxon>Insecta</taxon>
        <taxon>Pterygota</taxon>
        <taxon>Neoptera</taxon>
        <taxon>Endopterygota</taxon>
        <taxon>Diptera</taxon>
        <taxon>Nematocera</taxon>
        <taxon>Chironomoidea</taxon>
        <taxon>Ceratopogonidae</taxon>
        <taxon>Ceratopogoninae</taxon>
        <taxon>Culicoides</taxon>
        <taxon>Monoculicoides</taxon>
    </lineage>
</organism>
<dbReference type="Gene3D" id="2.10.110.10">
    <property type="entry name" value="Cysteine Rich Protein"/>
    <property type="match status" value="1"/>
</dbReference>
<feature type="domain" description="LIM zinc-binding" evidence="6">
    <location>
        <begin position="1"/>
        <end position="49"/>
    </location>
</feature>
<feature type="region of interest" description="Disordered" evidence="5">
    <location>
        <begin position="313"/>
        <end position="339"/>
    </location>
</feature>
<dbReference type="Pfam" id="PF00412">
    <property type="entry name" value="LIM"/>
    <property type="match status" value="1"/>
</dbReference>
<evidence type="ECO:0000256" key="2">
    <source>
        <dbReference type="ARBA" id="ARBA00022833"/>
    </source>
</evidence>
<name>A0A336L4I9_CULSO</name>
<feature type="compositionally biased region" description="Polar residues" evidence="5">
    <location>
        <begin position="316"/>
        <end position="330"/>
    </location>
</feature>
<dbReference type="EMBL" id="UFQT01001714">
    <property type="protein sequence ID" value="SSX31485.1"/>
    <property type="molecule type" value="Genomic_DNA"/>
</dbReference>
<dbReference type="AlphaFoldDB" id="A0A336L4I9"/>
<feature type="compositionally biased region" description="Basic and acidic residues" evidence="5">
    <location>
        <begin position="496"/>
        <end position="536"/>
    </location>
</feature>
<dbReference type="SUPFAM" id="SSF57716">
    <property type="entry name" value="Glucocorticoid receptor-like (DNA-binding domain)"/>
    <property type="match status" value="1"/>
</dbReference>